<reference evidence="2 3" key="1">
    <citation type="submission" date="2024-09" db="EMBL/GenBank/DDBJ databases">
        <authorList>
            <person name="Sun Q."/>
            <person name="Mori K."/>
        </authorList>
    </citation>
    <scope>NUCLEOTIDE SEQUENCE [LARGE SCALE GENOMIC DNA]</scope>
    <source>
        <strain evidence="2 3">NCAIM B.02415</strain>
    </source>
</reference>
<evidence type="ECO:0000313" key="3">
    <source>
        <dbReference type="Proteomes" id="UP001589828"/>
    </source>
</evidence>
<proteinExistence type="predicted"/>
<dbReference type="Proteomes" id="UP001589828">
    <property type="component" value="Unassembled WGS sequence"/>
</dbReference>
<comment type="caution">
    <text evidence="2">The sequence shown here is derived from an EMBL/GenBank/DDBJ whole genome shotgun (WGS) entry which is preliminary data.</text>
</comment>
<feature type="transmembrane region" description="Helical" evidence="1">
    <location>
        <begin position="30"/>
        <end position="51"/>
    </location>
</feature>
<sequence>MSEKIITIPFNYDHFLQSRRIYQDYYAKKFYGRNVWFTIFGIVCFLMVWALNDHKEITGLALTGAYLIYILLVWMGFFERRFKFSRRSKAQAKLLKATENVVAIYTFTPDRLTYNDHEKAYSFNWQLFKPFEVYKNHILLSLKENDSLLFILGRQELGDDDYFAVQEILKEKTGDLLMSMSDAKKQMEDRS</sequence>
<protein>
    <recommendedName>
        <fullName evidence="4">YcxB-like protein domain-containing protein</fullName>
    </recommendedName>
</protein>
<organism evidence="2 3">
    <name type="scientific">Mucilaginibacter angelicae</name>
    <dbReference type="NCBI Taxonomy" id="869718"/>
    <lineage>
        <taxon>Bacteria</taxon>
        <taxon>Pseudomonadati</taxon>
        <taxon>Bacteroidota</taxon>
        <taxon>Sphingobacteriia</taxon>
        <taxon>Sphingobacteriales</taxon>
        <taxon>Sphingobacteriaceae</taxon>
        <taxon>Mucilaginibacter</taxon>
    </lineage>
</organism>
<gene>
    <name evidence="2" type="ORF">ACFFGT_25540</name>
</gene>
<keyword evidence="3" id="KW-1185">Reference proteome</keyword>
<keyword evidence="1" id="KW-0812">Transmembrane</keyword>
<evidence type="ECO:0000256" key="1">
    <source>
        <dbReference type="SAM" id="Phobius"/>
    </source>
</evidence>
<feature type="transmembrane region" description="Helical" evidence="1">
    <location>
        <begin position="57"/>
        <end position="78"/>
    </location>
</feature>
<name>A0ABV6LDP8_9SPHI</name>
<keyword evidence="1" id="KW-1133">Transmembrane helix</keyword>
<evidence type="ECO:0008006" key="4">
    <source>
        <dbReference type="Google" id="ProtNLM"/>
    </source>
</evidence>
<accession>A0ABV6LDP8</accession>
<dbReference type="RefSeq" id="WP_377025346.1">
    <property type="nucleotide sequence ID" value="NZ_JBHLTS010000075.1"/>
</dbReference>
<dbReference type="EMBL" id="JBHLTS010000075">
    <property type="protein sequence ID" value="MFC0517602.1"/>
    <property type="molecule type" value="Genomic_DNA"/>
</dbReference>
<evidence type="ECO:0000313" key="2">
    <source>
        <dbReference type="EMBL" id="MFC0517602.1"/>
    </source>
</evidence>
<keyword evidence="1" id="KW-0472">Membrane</keyword>